<dbReference type="Gene3D" id="4.10.1000.10">
    <property type="entry name" value="Zinc finger, CCCH-type"/>
    <property type="match status" value="1"/>
</dbReference>
<feature type="region of interest" description="Disordered" evidence="5">
    <location>
        <begin position="43"/>
        <end position="64"/>
    </location>
</feature>
<feature type="domain" description="C3H1-type" evidence="6">
    <location>
        <begin position="159"/>
        <end position="197"/>
    </location>
</feature>
<feature type="zinc finger region" description="C3H1-type" evidence="4">
    <location>
        <begin position="159"/>
        <end position="197"/>
    </location>
</feature>
<evidence type="ECO:0000256" key="2">
    <source>
        <dbReference type="ARBA" id="ARBA00022771"/>
    </source>
</evidence>
<protein>
    <submittedName>
        <fullName evidence="7">Zinc finger CCCH domain-containing protein 11</fullName>
    </submittedName>
</protein>
<dbReference type="PROSITE" id="PS50103">
    <property type="entry name" value="ZF_C3H1"/>
    <property type="match status" value="2"/>
</dbReference>
<dbReference type="EMBL" id="GDJX01008736">
    <property type="protein sequence ID" value="JAT59200.1"/>
    <property type="molecule type" value="Transcribed_RNA"/>
</dbReference>
<dbReference type="Pfam" id="PF16543">
    <property type="entry name" value="DFRP_C"/>
    <property type="match status" value="1"/>
</dbReference>
<dbReference type="InterPro" id="IPR032378">
    <property type="entry name" value="ZC3H15/TMA46_C"/>
</dbReference>
<dbReference type="InterPro" id="IPR036855">
    <property type="entry name" value="Znf_CCCH_sf"/>
</dbReference>
<keyword evidence="1 4" id="KW-0479">Metal-binding</keyword>
<reference evidence="7" key="1">
    <citation type="submission" date="2015-07" db="EMBL/GenBank/DDBJ databases">
        <title>Transcriptome Assembly of Anthurium amnicola.</title>
        <authorList>
            <person name="Suzuki J."/>
        </authorList>
    </citation>
    <scope>NUCLEOTIDE SEQUENCE</scope>
</reference>
<dbReference type="SUPFAM" id="SSF90229">
    <property type="entry name" value="CCCH zinc finger"/>
    <property type="match status" value="1"/>
</dbReference>
<organism evidence="7">
    <name type="scientific">Anthurium amnicola</name>
    <dbReference type="NCBI Taxonomy" id="1678845"/>
    <lineage>
        <taxon>Eukaryota</taxon>
        <taxon>Viridiplantae</taxon>
        <taxon>Streptophyta</taxon>
        <taxon>Embryophyta</taxon>
        <taxon>Tracheophyta</taxon>
        <taxon>Spermatophyta</taxon>
        <taxon>Magnoliopsida</taxon>
        <taxon>Liliopsida</taxon>
        <taxon>Araceae</taxon>
        <taxon>Pothoideae</taxon>
        <taxon>Potheae</taxon>
        <taxon>Anthurium</taxon>
    </lineage>
</organism>
<dbReference type="GO" id="GO:0008270">
    <property type="term" value="F:zinc ion binding"/>
    <property type="evidence" value="ECO:0007669"/>
    <property type="project" value="UniProtKB-KW"/>
</dbReference>
<accession>A0A1D1YX53</accession>
<dbReference type="GO" id="GO:0005829">
    <property type="term" value="C:cytosol"/>
    <property type="evidence" value="ECO:0007669"/>
    <property type="project" value="TreeGrafter"/>
</dbReference>
<dbReference type="PANTHER" id="PTHR12681:SF0">
    <property type="entry name" value="ZINC FINGER CCCH DOMAIN-CONTAINING PROTEIN 15"/>
    <property type="match status" value="1"/>
</dbReference>
<proteinExistence type="predicted"/>
<evidence type="ECO:0000256" key="1">
    <source>
        <dbReference type="ARBA" id="ARBA00022723"/>
    </source>
</evidence>
<evidence type="ECO:0000259" key="6">
    <source>
        <dbReference type="PROSITE" id="PS50103"/>
    </source>
</evidence>
<sequence>MPPKQQPSKAEIAKKQKVVEDKTFGLKNKNKSKNVQKYVQNLQQAVQPKPDASKIAAKKKKEDEKAREKELNDLFKVAVSQPKVPVGVDPKSVFCVFYKAGQCAKGFKCKFSHDLNVQRKGEKIDLYSDQRDQESMEDWDQETLEKVVEQKNRDYQQNKPTDIVCKYFLDAVEKKQYGWFWECPNGGKDCHYRHALPPGYVLKSQMKALLEEESEKISVEEEIENQRAKVTTTTPMTPELFMQWKNLKRSLLKRRLKISEQKLPLLLP</sequence>
<name>A0A1D1YX53_9ARAE</name>
<dbReference type="Gene3D" id="6.20.400.10">
    <property type="match status" value="1"/>
</dbReference>
<evidence type="ECO:0000313" key="7">
    <source>
        <dbReference type="EMBL" id="JAT59200.1"/>
    </source>
</evidence>
<dbReference type="PANTHER" id="PTHR12681">
    <property type="entry name" value="ZINC FINGER-CONTAINING PROTEIN P48ZNF"/>
    <property type="match status" value="1"/>
</dbReference>
<feature type="zinc finger region" description="C3H1-type" evidence="4">
    <location>
        <begin position="89"/>
        <end position="116"/>
    </location>
</feature>
<keyword evidence="2 4" id="KW-0863">Zinc-finger</keyword>
<feature type="domain" description="C3H1-type" evidence="6">
    <location>
        <begin position="89"/>
        <end position="116"/>
    </location>
</feature>
<dbReference type="InterPro" id="IPR000571">
    <property type="entry name" value="Znf_CCCH"/>
</dbReference>
<evidence type="ECO:0000256" key="4">
    <source>
        <dbReference type="PROSITE-ProRule" id="PRU00723"/>
    </source>
</evidence>
<evidence type="ECO:0000256" key="3">
    <source>
        <dbReference type="ARBA" id="ARBA00022833"/>
    </source>
</evidence>
<dbReference type="GO" id="GO:0002181">
    <property type="term" value="P:cytoplasmic translation"/>
    <property type="evidence" value="ECO:0007669"/>
    <property type="project" value="TreeGrafter"/>
</dbReference>
<dbReference type="GO" id="GO:0003729">
    <property type="term" value="F:mRNA binding"/>
    <property type="evidence" value="ECO:0007669"/>
    <property type="project" value="TreeGrafter"/>
</dbReference>
<dbReference type="AlphaFoldDB" id="A0A1D1YX53"/>
<dbReference type="SMART" id="SM00356">
    <property type="entry name" value="ZnF_C3H1"/>
    <property type="match status" value="2"/>
</dbReference>
<gene>
    <name evidence="7" type="primary">Os01g0834700_0</name>
    <name evidence="7" type="ORF">g.32434</name>
</gene>
<keyword evidence="3 4" id="KW-0862">Zinc</keyword>
<evidence type="ECO:0000256" key="5">
    <source>
        <dbReference type="SAM" id="MobiDB-lite"/>
    </source>
</evidence>